<dbReference type="InterPro" id="IPR036388">
    <property type="entry name" value="WH-like_DNA-bd_sf"/>
</dbReference>
<evidence type="ECO:0000256" key="1">
    <source>
        <dbReference type="ARBA" id="ARBA00010641"/>
    </source>
</evidence>
<keyword evidence="3" id="KW-0731">Sigma factor</keyword>
<evidence type="ECO:0000259" key="6">
    <source>
        <dbReference type="Pfam" id="PF04542"/>
    </source>
</evidence>
<dbReference type="InterPro" id="IPR039425">
    <property type="entry name" value="RNA_pol_sigma-70-like"/>
</dbReference>
<feature type="region of interest" description="Disordered" evidence="5">
    <location>
        <begin position="1"/>
        <end position="21"/>
    </location>
</feature>
<comment type="similarity">
    <text evidence="1">Belongs to the sigma-70 factor family. ECF subfamily.</text>
</comment>
<evidence type="ECO:0000256" key="5">
    <source>
        <dbReference type="SAM" id="MobiDB-lite"/>
    </source>
</evidence>
<dbReference type="CDD" id="cd06171">
    <property type="entry name" value="Sigma70_r4"/>
    <property type="match status" value="1"/>
</dbReference>
<proteinExistence type="inferred from homology"/>
<dbReference type="Proteomes" id="UP000614047">
    <property type="component" value="Unassembled WGS sequence"/>
</dbReference>
<dbReference type="SUPFAM" id="SSF88659">
    <property type="entry name" value="Sigma3 and sigma4 domains of RNA polymerase sigma factors"/>
    <property type="match status" value="1"/>
</dbReference>
<dbReference type="EMBL" id="JADOUA010000001">
    <property type="protein sequence ID" value="MBG6091325.1"/>
    <property type="molecule type" value="Genomic_DNA"/>
</dbReference>
<evidence type="ECO:0000313" key="9">
    <source>
        <dbReference type="Proteomes" id="UP000614047"/>
    </source>
</evidence>
<dbReference type="Pfam" id="PF04542">
    <property type="entry name" value="Sigma70_r2"/>
    <property type="match status" value="1"/>
</dbReference>
<dbReference type="PANTHER" id="PTHR43133:SF25">
    <property type="entry name" value="RNA POLYMERASE SIGMA FACTOR RFAY-RELATED"/>
    <property type="match status" value="1"/>
</dbReference>
<dbReference type="InterPro" id="IPR013324">
    <property type="entry name" value="RNA_pol_sigma_r3/r4-like"/>
</dbReference>
<dbReference type="SUPFAM" id="SSF88946">
    <property type="entry name" value="Sigma2 domain of RNA polymerase sigma factors"/>
    <property type="match status" value="1"/>
</dbReference>
<dbReference type="GO" id="GO:0016987">
    <property type="term" value="F:sigma factor activity"/>
    <property type="evidence" value="ECO:0007669"/>
    <property type="project" value="UniProtKB-KW"/>
</dbReference>
<dbReference type="NCBIfam" id="TIGR02937">
    <property type="entry name" value="sigma70-ECF"/>
    <property type="match status" value="1"/>
</dbReference>
<dbReference type="InterPro" id="IPR014284">
    <property type="entry name" value="RNA_pol_sigma-70_dom"/>
</dbReference>
<keyword evidence="2" id="KW-0805">Transcription regulation</keyword>
<dbReference type="Pfam" id="PF08281">
    <property type="entry name" value="Sigma70_r4_2"/>
    <property type="match status" value="1"/>
</dbReference>
<sequence>MSETSRNGPEEADDASVIERSRRDPEAFAEIFRRHAPDIKRYVVRRLGPDAAEDVVAETFLAAFRQRDRYDLRRAHARPWLYGIATNLVGRHVRDEVRQLRVLQRTGADPVTESFTERSDERVSAGALRRSLAASLAALPTGHRDALLLVAWGGLTYAETAQALDVRVGTVRSRVNRARKGLRKSLGEVAPAVSKSEESIRG</sequence>
<keyword evidence="9" id="KW-1185">Reference proteome</keyword>
<dbReference type="Gene3D" id="1.10.1740.10">
    <property type="match status" value="1"/>
</dbReference>
<evidence type="ECO:0000256" key="4">
    <source>
        <dbReference type="ARBA" id="ARBA00023163"/>
    </source>
</evidence>
<dbReference type="AlphaFoldDB" id="A0A931GLR7"/>
<dbReference type="Gene3D" id="1.10.10.10">
    <property type="entry name" value="Winged helix-like DNA-binding domain superfamily/Winged helix DNA-binding domain"/>
    <property type="match status" value="1"/>
</dbReference>
<evidence type="ECO:0000313" key="8">
    <source>
        <dbReference type="EMBL" id="MBG6091325.1"/>
    </source>
</evidence>
<dbReference type="InterPro" id="IPR013325">
    <property type="entry name" value="RNA_pol_sigma_r2"/>
</dbReference>
<dbReference type="PANTHER" id="PTHR43133">
    <property type="entry name" value="RNA POLYMERASE ECF-TYPE SIGMA FACTO"/>
    <property type="match status" value="1"/>
</dbReference>
<dbReference type="InterPro" id="IPR013249">
    <property type="entry name" value="RNA_pol_sigma70_r4_t2"/>
</dbReference>
<dbReference type="InterPro" id="IPR007627">
    <property type="entry name" value="RNA_pol_sigma70_r2"/>
</dbReference>
<accession>A0A931GLR7</accession>
<gene>
    <name evidence="8" type="ORF">IW256_005438</name>
</gene>
<name>A0A931GLR7_9ACTN</name>
<comment type="caution">
    <text evidence="8">The sequence shown here is derived from an EMBL/GenBank/DDBJ whole genome shotgun (WGS) entry which is preliminary data.</text>
</comment>
<dbReference type="GO" id="GO:0006352">
    <property type="term" value="P:DNA-templated transcription initiation"/>
    <property type="evidence" value="ECO:0007669"/>
    <property type="project" value="InterPro"/>
</dbReference>
<dbReference type="RefSeq" id="WP_197013653.1">
    <property type="nucleotide sequence ID" value="NZ_BAABES010000001.1"/>
</dbReference>
<evidence type="ECO:0000256" key="2">
    <source>
        <dbReference type="ARBA" id="ARBA00023015"/>
    </source>
</evidence>
<dbReference type="GO" id="GO:0003677">
    <property type="term" value="F:DNA binding"/>
    <property type="evidence" value="ECO:0007669"/>
    <property type="project" value="InterPro"/>
</dbReference>
<protein>
    <submittedName>
        <fullName evidence="8">RNA polymerase sigma-70 factor (ECF subfamily)</fullName>
    </submittedName>
</protein>
<feature type="domain" description="RNA polymerase sigma factor 70 region 4 type 2" evidence="7">
    <location>
        <begin position="130"/>
        <end position="180"/>
    </location>
</feature>
<keyword evidence="4" id="KW-0804">Transcription</keyword>
<reference evidence="8" key="1">
    <citation type="submission" date="2020-11" db="EMBL/GenBank/DDBJ databases">
        <title>Sequencing the genomes of 1000 actinobacteria strains.</title>
        <authorList>
            <person name="Klenk H.-P."/>
        </authorList>
    </citation>
    <scope>NUCLEOTIDE SEQUENCE</scope>
    <source>
        <strain evidence="8">DSM 43175</strain>
    </source>
</reference>
<evidence type="ECO:0000256" key="3">
    <source>
        <dbReference type="ARBA" id="ARBA00023082"/>
    </source>
</evidence>
<evidence type="ECO:0000259" key="7">
    <source>
        <dbReference type="Pfam" id="PF08281"/>
    </source>
</evidence>
<organism evidence="8 9">
    <name type="scientific">Actinomadura viridis</name>
    <dbReference type="NCBI Taxonomy" id="58110"/>
    <lineage>
        <taxon>Bacteria</taxon>
        <taxon>Bacillati</taxon>
        <taxon>Actinomycetota</taxon>
        <taxon>Actinomycetes</taxon>
        <taxon>Streptosporangiales</taxon>
        <taxon>Thermomonosporaceae</taxon>
        <taxon>Actinomadura</taxon>
    </lineage>
</organism>
<feature type="domain" description="RNA polymerase sigma-70 region 2" evidence="6">
    <location>
        <begin position="31"/>
        <end position="98"/>
    </location>
</feature>